<dbReference type="AlphaFoldDB" id="H8GXU8"/>
<organism evidence="1 2">
    <name type="scientific">Deinococcus gobiensis (strain DSM 21396 / JCM 16679 / CGMCC 1.7299 / I-0)</name>
    <dbReference type="NCBI Taxonomy" id="745776"/>
    <lineage>
        <taxon>Bacteria</taxon>
        <taxon>Thermotogati</taxon>
        <taxon>Deinococcota</taxon>
        <taxon>Deinococci</taxon>
        <taxon>Deinococcales</taxon>
        <taxon>Deinococcaceae</taxon>
        <taxon>Deinococcus</taxon>
    </lineage>
</organism>
<reference evidence="1 2" key="1">
    <citation type="journal article" date="2012" name="PLoS ONE">
        <title>Genome sequence and transcriptome analysis of the radioresistant bacterium Deinococcus gobiensis: insights into the extreme environmental adaptations.</title>
        <authorList>
            <person name="Yuan M."/>
            <person name="Chen M."/>
            <person name="Zhang W."/>
            <person name="Lu W."/>
            <person name="Wang J."/>
            <person name="Yang M."/>
            <person name="Zhao P."/>
            <person name="Tang R."/>
            <person name="Li X."/>
            <person name="Hao Y."/>
            <person name="Zhou Z."/>
            <person name="Zhan Y."/>
            <person name="Yu H."/>
            <person name="Teng C."/>
            <person name="Yan Y."/>
            <person name="Ping S."/>
            <person name="Wang Y."/>
            <person name="Lin M."/>
        </authorList>
    </citation>
    <scope>NUCLEOTIDE SEQUENCE [LARGE SCALE GENOMIC DNA]</scope>
    <source>
        <strain evidence="1 2">I-0</strain>
    </source>
</reference>
<proteinExistence type="predicted"/>
<dbReference type="GO" id="GO:0016740">
    <property type="term" value="F:transferase activity"/>
    <property type="evidence" value="ECO:0007669"/>
    <property type="project" value="UniProtKB-KW"/>
</dbReference>
<protein>
    <submittedName>
        <fullName evidence="1">Putative acetyltransferase protein</fullName>
    </submittedName>
</protein>
<gene>
    <name evidence="1" type="ordered locus">DGo_CA2023</name>
</gene>
<dbReference type="Proteomes" id="UP000007575">
    <property type="component" value="Chromosome"/>
</dbReference>
<dbReference type="KEGG" id="dgo:DGo_CA2023"/>
<dbReference type="EMBL" id="CP002191">
    <property type="protein sequence ID" value="AFD25950.1"/>
    <property type="molecule type" value="Genomic_DNA"/>
</dbReference>
<evidence type="ECO:0000313" key="1">
    <source>
        <dbReference type="EMBL" id="AFD25950.1"/>
    </source>
</evidence>
<dbReference type="HOGENOM" id="CLU_3288390_0_0_0"/>
<keyword evidence="2" id="KW-1185">Reference proteome</keyword>
<keyword evidence="1" id="KW-0808">Transferase</keyword>
<sequence length="40" mass="4544">MYLHFGYRHFGNGEAAGCPSDASEMLEKHLRAACRVRQPH</sequence>
<name>H8GXU8_DEIGI</name>
<evidence type="ECO:0000313" key="2">
    <source>
        <dbReference type="Proteomes" id="UP000007575"/>
    </source>
</evidence>
<accession>H8GXU8</accession>
<dbReference type="PATRIC" id="fig|745776.4.peg.2074"/>